<evidence type="ECO:0000256" key="1">
    <source>
        <dbReference type="ARBA" id="ARBA00006129"/>
    </source>
</evidence>
<dbReference type="PATRIC" id="fig|52.7.peg.2784"/>
<dbReference type="PANTHER" id="PTHR34847">
    <property type="entry name" value="NODULATION PROTEIN U"/>
    <property type="match status" value="1"/>
</dbReference>
<comment type="similarity">
    <text evidence="1">Belongs to the NodU/CmcH family.</text>
</comment>
<organism evidence="4 5">
    <name type="scientific">Chondromyces crocatus</name>
    <dbReference type="NCBI Taxonomy" id="52"/>
    <lineage>
        <taxon>Bacteria</taxon>
        <taxon>Pseudomonadati</taxon>
        <taxon>Myxococcota</taxon>
        <taxon>Polyangia</taxon>
        <taxon>Polyangiales</taxon>
        <taxon>Polyangiaceae</taxon>
        <taxon>Chondromyces</taxon>
    </lineage>
</organism>
<dbReference type="InterPro" id="IPR003696">
    <property type="entry name" value="Carbtransf_dom"/>
</dbReference>
<evidence type="ECO:0000259" key="2">
    <source>
        <dbReference type="Pfam" id="PF02543"/>
    </source>
</evidence>
<dbReference type="SUPFAM" id="SSF53067">
    <property type="entry name" value="Actin-like ATPase domain"/>
    <property type="match status" value="1"/>
</dbReference>
<dbReference type="AlphaFoldDB" id="A0A0K1ECW0"/>
<dbReference type="EC" id="2.1.3.-" evidence="4"/>
<proteinExistence type="inferred from homology"/>
<evidence type="ECO:0000313" key="4">
    <source>
        <dbReference type="EMBL" id="AKT38413.1"/>
    </source>
</evidence>
<keyword evidence="4" id="KW-0808">Transferase</keyword>
<dbReference type="InterPro" id="IPR038152">
    <property type="entry name" value="Carbam_trans_C_sf"/>
</dbReference>
<dbReference type="OrthoDB" id="9780777at2"/>
<dbReference type="InterPro" id="IPR051338">
    <property type="entry name" value="NodU/CmcH_Carbamoyltrnsfr"/>
</dbReference>
<dbReference type="CDD" id="cd24098">
    <property type="entry name" value="ASKHA_NBD_TobZ_N"/>
    <property type="match status" value="1"/>
</dbReference>
<dbReference type="GO" id="GO:0016740">
    <property type="term" value="F:transferase activity"/>
    <property type="evidence" value="ECO:0007669"/>
    <property type="project" value="UniProtKB-KW"/>
</dbReference>
<reference evidence="4 5" key="1">
    <citation type="submission" date="2015-07" db="EMBL/GenBank/DDBJ databases">
        <title>Genome analysis of myxobacterium Chondromyces crocatus Cm c5 reveals a high potential for natural compound synthesis and the genetic basis for the loss of fruiting body formation.</title>
        <authorList>
            <person name="Zaburannyi N."/>
            <person name="Bunk B."/>
            <person name="Maier J."/>
            <person name="Overmann J."/>
            <person name="Mueller R."/>
        </authorList>
    </citation>
    <scope>NUCLEOTIDE SEQUENCE [LARGE SCALE GENOMIC DNA]</scope>
    <source>
        <strain evidence="4 5">Cm c5</strain>
    </source>
</reference>
<feature type="domain" description="Carbamoyltransferase C-terminal" evidence="3">
    <location>
        <begin position="391"/>
        <end position="559"/>
    </location>
</feature>
<dbReference type="EMBL" id="CP012159">
    <property type="protein sequence ID" value="AKT38413.1"/>
    <property type="molecule type" value="Genomic_DNA"/>
</dbReference>
<dbReference type="InterPro" id="IPR043129">
    <property type="entry name" value="ATPase_NBD"/>
</dbReference>
<keyword evidence="5" id="KW-1185">Reference proteome</keyword>
<dbReference type="PANTHER" id="PTHR34847:SF1">
    <property type="entry name" value="NODULATION PROTEIN U"/>
    <property type="match status" value="1"/>
</dbReference>
<dbReference type="Proteomes" id="UP000067626">
    <property type="component" value="Chromosome"/>
</dbReference>
<dbReference type="Pfam" id="PF16861">
    <property type="entry name" value="Carbam_trans_C"/>
    <property type="match status" value="1"/>
</dbReference>
<dbReference type="Gene3D" id="3.90.870.20">
    <property type="entry name" value="Carbamoyltransferase, C-terminal domain"/>
    <property type="match status" value="1"/>
</dbReference>
<gene>
    <name evidence="4" type="ORF">CMC5_025590</name>
</gene>
<protein>
    <submittedName>
        <fullName evidence="4">Carbamoyltransferase</fullName>
        <ecNumber evidence="4">2.1.3.-</ecNumber>
    </submittedName>
</protein>
<dbReference type="Pfam" id="PF02543">
    <property type="entry name" value="Carbam_trans_N"/>
    <property type="match status" value="1"/>
</dbReference>
<dbReference type="KEGG" id="ccro:CMC5_025590"/>
<evidence type="ECO:0000259" key="3">
    <source>
        <dbReference type="Pfam" id="PF16861"/>
    </source>
</evidence>
<evidence type="ECO:0000313" key="5">
    <source>
        <dbReference type="Proteomes" id="UP000067626"/>
    </source>
</evidence>
<accession>A0A0K1ECW0</accession>
<dbReference type="RefSeq" id="WP_050430637.1">
    <property type="nucleotide sequence ID" value="NZ_CP012159.1"/>
</dbReference>
<dbReference type="Gene3D" id="3.30.420.40">
    <property type="match status" value="2"/>
</dbReference>
<feature type="domain" description="Carbamoyltransferase" evidence="2">
    <location>
        <begin position="2"/>
        <end position="338"/>
    </location>
</feature>
<name>A0A0K1ECW0_CHOCO</name>
<sequence length="578" mass="64654">MRILGLSAYYHDAAAALLSDGDLVTTVTEEIFTRKKHDASFPARAVAYCLEQGGITARDLDHVVFYEDTRLKFDRLLASIVSTAPRSLPQFVRAIPQWLGDKLWTERNIRRDLGYDGKLHVVEHHASHAASAFLCSPFEEAAILTVDGVGEWATATMGVGRGPSISIQREIRFPHSLGLLYSAFTHYLGFKVNSAEYKVMGLAPYGEPTFDAQFREIIDVAEDGSFRLDMKYFRYHYALDMTHPRLHALFGGPPRRDDEPLTQRHKDIAASLQRVVDTVMVRLARALHRETGLTKLCLAGGVALNCVANGHILRETPMKELFIQPAASDAGGALGAALYAQHALLGQPRSFTFRNPFLGPSYTDEEIETYLRSVGATYEKLSREDLLETTAKLIEEQHVIGWFQGKMEWGPRALGARSILGDARSASMRDTINLKIKFREGFRPFAPTVLAEHVSAWFELDCESPYMLLVAQVRPSHRTIPAVTHVDGSARVQSIERSMNPLYYDLVETFHRRTGTPIIINTSFNVRGEPIVMSPQHAHECFMRTDMDDLILGSFWLKKSAQKALPHIVRGDGAFAPD</sequence>
<dbReference type="STRING" id="52.CMC5_025590"/>
<dbReference type="InterPro" id="IPR031730">
    <property type="entry name" value="Carbam_trans_C"/>
</dbReference>